<feature type="region of interest" description="Disordered" evidence="1">
    <location>
        <begin position="12"/>
        <end position="51"/>
    </location>
</feature>
<feature type="compositionally biased region" description="Polar residues" evidence="1">
    <location>
        <begin position="463"/>
        <end position="480"/>
    </location>
</feature>
<gene>
    <name evidence="3" type="ORF">BD289DRAFT_379653</name>
</gene>
<dbReference type="PANTHER" id="PTHR15629:SF8">
    <property type="entry name" value="DUF500 DOMAIN PROTEIN (AFU_ORTHOLOGUE AFUA_5G07310)"/>
    <property type="match status" value="1"/>
</dbReference>
<dbReference type="PANTHER" id="PTHR15629">
    <property type="entry name" value="SH3YL1 PROTEIN"/>
    <property type="match status" value="1"/>
</dbReference>
<feature type="region of interest" description="Disordered" evidence="1">
    <location>
        <begin position="397"/>
        <end position="431"/>
    </location>
</feature>
<keyword evidence="4" id="KW-1185">Reference proteome</keyword>
<dbReference type="InParanoid" id="A0A2T2ZSD2"/>
<dbReference type="InterPro" id="IPR051702">
    <property type="entry name" value="SH3_domain_YSC84-like"/>
</dbReference>
<protein>
    <recommendedName>
        <fullName evidence="2">Ysc84 actin-binding domain-containing protein</fullName>
    </recommendedName>
</protein>
<dbReference type="GO" id="GO:0035091">
    <property type="term" value="F:phosphatidylinositol binding"/>
    <property type="evidence" value="ECO:0007669"/>
    <property type="project" value="TreeGrafter"/>
</dbReference>
<reference evidence="3 4" key="1">
    <citation type="journal article" date="2018" name="Mycol. Prog.">
        <title>Coniella lustricola, a new species from submerged detritus.</title>
        <authorList>
            <person name="Raudabaugh D.B."/>
            <person name="Iturriaga T."/>
            <person name="Carver A."/>
            <person name="Mondo S."/>
            <person name="Pangilinan J."/>
            <person name="Lipzen A."/>
            <person name="He G."/>
            <person name="Amirebrahimi M."/>
            <person name="Grigoriev I.V."/>
            <person name="Miller A.N."/>
        </authorList>
    </citation>
    <scope>NUCLEOTIDE SEQUENCE [LARGE SCALE GENOMIC DNA]</scope>
    <source>
        <strain evidence="3 4">B22-T-1</strain>
    </source>
</reference>
<proteinExistence type="predicted"/>
<feature type="compositionally biased region" description="Low complexity" evidence="1">
    <location>
        <begin position="591"/>
        <end position="605"/>
    </location>
</feature>
<dbReference type="CDD" id="cd11524">
    <property type="entry name" value="SYLF"/>
    <property type="match status" value="1"/>
</dbReference>
<feature type="compositionally biased region" description="Acidic residues" evidence="1">
    <location>
        <begin position="511"/>
        <end position="522"/>
    </location>
</feature>
<feature type="compositionally biased region" description="Low complexity" evidence="1">
    <location>
        <begin position="18"/>
        <end position="28"/>
    </location>
</feature>
<feature type="compositionally biased region" description="Basic and acidic residues" evidence="1">
    <location>
        <begin position="632"/>
        <end position="671"/>
    </location>
</feature>
<feature type="domain" description="Ysc84 actin-binding" evidence="2">
    <location>
        <begin position="155"/>
        <end position="284"/>
    </location>
</feature>
<feature type="compositionally biased region" description="Low complexity" evidence="1">
    <location>
        <begin position="36"/>
        <end position="47"/>
    </location>
</feature>
<dbReference type="OrthoDB" id="443981at2759"/>
<evidence type="ECO:0000256" key="1">
    <source>
        <dbReference type="SAM" id="MobiDB-lite"/>
    </source>
</evidence>
<organism evidence="3 4">
    <name type="scientific">Coniella lustricola</name>
    <dbReference type="NCBI Taxonomy" id="2025994"/>
    <lineage>
        <taxon>Eukaryota</taxon>
        <taxon>Fungi</taxon>
        <taxon>Dikarya</taxon>
        <taxon>Ascomycota</taxon>
        <taxon>Pezizomycotina</taxon>
        <taxon>Sordariomycetes</taxon>
        <taxon>Sordariomycetidae</taxon>
        <taxon>Diaporthales</taxon>
        <taxon>Schizoparmaceae</taxon>
        <taxon>Coniella</taxon>
    </lineage>
</organism>
<name>A0A2T2ZSD2_9PEZI</name>
<dbReference type="InterPro" id="IPR007461">
    <property type="entry name" value="Ysc84_actin-binding"/>
</dbReference>
<evidence type="ECO:0000313" key="3">
    <source>
        <dbReference type="EMBL" id="PSR75052.1"/>
    </source>
</evidence>
<evidence type="ECO:0000259" key="2">
    <source>
        <dbReference type="Pfam" id="PF04366"/>
    </source>
</evidence>
<dbReference type="STRING" id="2025994.A0A2T2ZSD2"/>
<dbReference type="Proteomes" id="UP000241462">
    <property type="component" value="Unassembled WGS sequence"/>
</dbReference>
<feature type="region of interest" description="Disordered" evidence="1">
    <location>
        <begin position="565"/>
        <end position="701"/>
    </location>
</feature>
<dbReference type="Pfam" id="PF04366">
    <property type="entry name" value="Ysc84"/>
    <property type="match status" value="1"/>
</dbReference>
<dbReference type="EMBL" id="KZ678809">
    <property type="protein sequence ID" value="PSR75052.1"/>
    <property type="molecule type" value="Genomic_DNA"/>
</dbReference>
<feature type="region of interest" description="Disordered" evidence="1">
    <location>
        <begin position="462"/>
        <end position="522"/>
    </location>
</feature>
<dbReference type="AlphaFoldDB" id="A0A2T2ZSD2"/>
<feature type="compositionally biased region" description="Basic and acidic residues" evidence="1">
    <location>
        <begin position="686"/>
        <end position="701"/>
    </location>
</feature>
<feature type="compositionally biased region" description="Polar residues" evidence="1">
    <location>
        <begin position="673"/>
        <end position="685"/>
    </location>
</feature>
<feature type="compositionally biased region" description="Polar residues" evidence="1">
    <location>
        <begin position="397"/>
        <end position="426"/>
    </location>
</feature>
<feature type="compositionally biased region" description="Acidic residues" evidence="1">
    <location>
        <begin position="490"/>
        <end position="504"/>
    </location>
</feature>
<sequence length="726" mass="79233">MQRFSALWAAWEKPRRGSASTTGSVPATPAAPPTTPTATTNSRPTSTVARRHVREDYWPTSLDKETEKGARILHSFCTEGYINQTDEVPGTPRSSLSLVQARKKIPPRIVQHAVGLAIFSCMRSGLWKSGSGGSGILIARKSDGSWSPPSGLLLHTAALGFVIGVDVYDCVLVINSMEQLEKFYQSSMILGGDVELSVGPVMATGHIEQEPTSPTYTNRDMFTYVKARGEHRAVSIDGSIVTERMTENQRFYGRDVSIHDILAGHVPHKELADLEMLYEVIKAAEGRVDFNAPILEKLALQPAPGDAIIENPRATLMPMSPSIPLFGVPDCEDPDPFGVKALEMAGLEIREAGSRLRPASSHFEFNPSPTSPFFGQFNHRQSTETFITQSNRASYMSNRSNKTSLSRMTDAHTQVTVDTRGTTPTSDDGRDAAFVDRLPVVLEPVEVDYTKVDDSAIKRWSEQNRTGAESDNVAAVQSTDKGLAAVPLDERDEDADDEDDESDGDASVGSMDEDELDDDDEEEPVVYEVYEAKAIQPARTAIMPSQVTQITHAKGALVNIPKRIAPPVPLRSPARSSRDDFGEVPARSPLRDSYQSSRSMRSGSSAEFANMNQVVESAEPEVTAHVTPASPVEHEIETPADAESHSSEEAQHDMAILDRVIENRLSMDDMPKTPSTLQTSGPTSSGDEREPRTPKAVDDDIHVAEDAFADKFASEEARRSLVVESN</sequence>
<accession>A0A2T2ZSD2</accession>
<evidence type="ECO:0000313" key="4">
    <source>
        <dbReference type="Proteomes" id="UP000241462"/>
    </source>
</evidence>